<dbReference type="Gene3D" id="3.40.630.30">
    <property type="match status" value="1"/>
</dbReference>
<gene>
    <name evidence="2" type="ORF">Pen02_59310</name>
</gene>
<dbReference type="InterPro" id="IPR000182">
    <property type="entry name" value="GNAT_dom"/>
</dbReference>
<evidence type="ECO:0000313" key="2">
    <source>
        <dbReference type="EMBL" id="GIG90995.1"/>
    </source>
</evidence>
<dbReference type="CDD" id="cd04301">
    <property type="entry name" value="NAT_SF"/>
    <property type="match status" value="1"/>
</dbReference>
<accession>A0ABQ4E8J4</accession>
<keyword evidence="3" id="KW-1185">Reference proteome</keyword>
<proteinExistence type="predicted"/>
<feature type="domain" description="N-acetyltransferase" evidence="1">
    <location>
        <begin position="90"/>
        <end position="273"/>
    </location>
</feature>
<dbReference type="InterPro" id="IPR016181">
    <property type="entry name" value="Acyl_CoA_acyltransferase"/>
</dbReference>
<dbReference type="EMBL" id="BONW01000032">
    <property type="protein sequence ID" value="GIG90995.1"/>
    <property type="molecule type" value="Genomic_DNA"/>
</dbReference>
<dbReference type="Pfam" id="PF00583">
    <property type="entry name" value="Acetyltransf_1"/>
    <property type="match status" value="1"/>
</dbReference>
<dbReference type="PROSITE" id="PS51186">
    <property type="entry name" value="GNAT"/>
    <property type="match status" value="1"/>
</dbReference>
<comment type="caution">
    <text evidence="2">The sequence shown here is derived from an EMBL/GenBank/DDBJ whole genome shotgun (WGS) entry which is preliminary data.</text>
</comment>
<organism evidence="2 3">
    <name type="scientific">Plantactinospora endophytica</name>
    <dbReference type="NCBI Taxonomy" id="673535"/>
    <lineage>
        <taxon>Bacteria</taxon>
        <taxon>Bacillati</taxon>
        <taxon>Actinomycetota</taxon>
        <taxon>Actinomycetes</taxon>
        <taxon>Micromonosporales</taxon>
        <taxon>Micromonosporaceae</taxon>
        <taxon>Plantactinospora</taxon>
    </lineage>
</organism>
<protein>
    <recommendedName>
        <fullName evidence="1">N-acetyltransferase domain-containing protein</fullName>
    </recommendedName>
</protein>
<evidence type="ECO:0000259" key="1">
    <source>
        <dbReference type="PROSITE" id="PS51186"/>
    </source>
</evidence>
<sequence length="273" mass="29063">MYGHRDYVAAMPVRPHPEDPAGSLLHADDGTPLARMRLHDDDGQRVAADVRPLPGVALTTVAAQARHDLAGLRLETPHDGLAEALVAGGLELRRAATDMRHDLTELPAPPALPTGWTLAAPGWDDDLAQACDAAYGPDHPDGRWAADDTRQIRAMFDTDDPVPPLRTASARVVGPDGRSAGHVLCAGPVPWTEDVCGWILNIAVAPHAQGNGLGRALLVHALHGTRKAGLPTLGLSVVDRNPARRLYDDTGFRTHRRVLSVLLPGSPEHTGTD</sequence>
<dbReference type="SUPFAM" id="SSF55729">
    <property type="entry name" value="Acyl-CoA N-acyltransferases (Nat)"/>
    <property type="match status" value="1"/>
</dbReference>
<evidence type="ECO:0000313" key="3">
    <source>
        <dbReference type="Proteomes" id="UP000646749"/>
    </source>
</evidence>
<reference evidence="2 3" key="1">
    <citation type="submission" date="2021-01" db="EMBL/GenBank/DDBJ databases">
        <title>Whole genome shotgun sequence of Plantactinospora endophytica NBRC 110450.</title>
        <authorList>
            <person name="Komaki H."/>
            <person name="Tamura T."/>
        </authorList>
    </citation>
    <scope>NUCLEOTIDE SEQUENCE [LARGE SCALE GENOMIC DNA]</scope>
    <source>
        <strain evidence="2 3">NBRC 110450</strain>
    </source>
</reference>
<name>A0ABQ4E8J4_9ACTN</name>
<dbReference type="Proteomes" id="UP000646749">
    <property type="component" value="Unassembled WGS sequence"/>
</dbReference>